<sequence length="624" mass="69458">MAEEYVVADIVAALEKRQFPTITTWNRLEGRPRRPDFARALKAEVRDAMFMLSKQWQMGEFQGDDAGSPATVKVQLATTRLQTYQAARGTTRAFDESMPLEARVERRPLPLTMSNNPMSLDIRLLMGRQWLKMVKPIADYTDAFVEKYPIKAPNPTAEEDAYICAHQEVFQLAAAVAGRRMDGAALFAYLTGGTGRHAWDDIPSILGMHHGAIDDVAGAFVQWFMTAFTQPPKDEDAWVSDRLEYKFACAAPEGATETVFEAEEYYHGRLDWYNLNVDRSRHTLGTPSNPAPHPQNEQVQSLIPVPISYDGMPNTRWWAFEDRRINFGQVTPATTDLGKLMFLEFGLVYANDWFLIPLTLDAGSLARVRGMAVTNVFGERFWIAAAGADDAWQRWSMFTLSVKGNGPGQQADTNLLLLPTVPKIQEGRPLEEVLLVRDEVANMVWGVEKTIPLPTGHGKPGDEAAGETLAYHQRLLDEWLQVNTTASTAPVSGASIIYKVMSSVPENWIPFIPVHVPGDNRATQLQRAAMPRLLDGDPNPIPDKVRPRTMLLRDGLEATPKAAFFLHEEEVPRAGAVVSQAYQRTRWTDGRVIVWLGARKQTGRGQGSSGLAFDRIVNAPTGQG</sequence>
<name>A0ABM8S8H8_9BACT</name>
<gene>
    <name evidence="1" type="ORF">NSPZN2_70023</name>
</gene>
<organism evidence="1 2">
    <name type="scientific">Nitrospira defluvii</name>
    <dbReference type="NCBI Taxonomy" id="330214"/>
    <lineage>
        <taxon>Bacteria</taxon>
        <taxon>Pseudomonadati</taxon>
        <taxon>Nitrospirota</taxon>
        <taxon>Nitrospiria</taxon>
        <taxon>Nitrospirales</taxon>
        <taxon>Nitrospiraceae</taxon>
        <taxon>Nitrospira</taxon>
    </lineage>
</organism>
<comment type="caution">
    <text evidence="1">The sequence shown here is derived from an EMBL/GenBank/DDBJ whole genome shotgun (WGS) entry which is preliminary data.</text>
</comment>
<dbReference type="RefSeq" id="WP_213044005.1">
    <property type="nucleotide sequence ID" value="NZ_CAJNBJ010000020.1"/>
</dbReference>
<evidence type="ECO:0000313" key="2">
    <source>
        <dbReference type="Proteomes" id="UP000675880"/>
    </source>
</evidence>
<protein>
    <submittedName>
        <fullName evidence="1">Uncharacterized protein</fullName>
    </submittedName>
</protein>
<reference evidence="1 2" key="1">
    <citation type="submission" date="2021-02" db="EMBL/GenBank/DDBJ databases">
        <authorList>
            <person name="Han P."/>
        </authorList>
    </citation>
    <scope>NUCLEOTIDE SEQUENCE [LARGE SCALE GENOMIC DNA]</scope>
    <source>
        <strain evidence="1">Candidatus Nitrospira sp. ZN2</strain>
    </source>
</reference>
<keyword evidence="2" id="KW-1185">Reference proteome</keyword>
<accession>A0ABM8S8H8</accession>
<proteinExistence type="predicted"/>
<evidence type="ECO:0000313" key="1">
    <source>
        <dbReference type="EMBL" id="CAE6794478.1"/>
    </source>
</evidence>
<dbReference type="Proteomes" id="UP000675880">
    <property type="component" value="Unassembled WGS sequence"/>
</dbReference>
<dbReference type="EMBL" id="CAJNBJ010000020">
    <property type="protein sequence ID" value="CAE6794478.1"/>
    <property type="molecule type" value="Genomic_DNA"/>
</dbReference>